<name>L8HFZ0_ACACF</name>
<dbReference type="EMBL" id="KB007857">
    <property type="protein sequence ID" value="ELR23366.1"/>
    <property type="molecule type" value="Genomic_DNA"/>
</dbReference>
<dbReference type="RefSeq" id="XP_004352894.1">
    <property type="nucleotide sequence ID" value="XM_004352842.1"/>
</dbReference>
<feature type="domain" description="F-box" evidence="2">
    <location>
        <begin position="87"/>
        <end position="121"/>
    </location>
</feature>
<dbReference type="InterPro" id="IPR015943">
    <property type="entry name" value="WD40/YVTN_repeat-like_dom_sf"/>
</dbReference>
<dbReference type="Gene3D" id="1.20.1280.50">
    <property type="match status" value="1"/>
</dbReference>
<sequence>MMGEGDGRTPIEAWLESHFTAAQRQLPLLGPELERRRLAGLQPPQPPAAGTSEQQEDDVDDGGGDGDDGDGGVDEDGELQQRQRTTIEDLPVEVLCAVFAAVEAPRDVLACSATCRAWATILGALRSPTTSPDGTDQESDALWKMLVLTSRRWLRHGRASALVPPPRTSWKQYYRMRCHLERNWRVGTMLVKTIPLSSTVRSFDYRPGGTLTSLSHAGIHFYDVVSGASQGKISVPFSPMCHQQFDPFLLVGGTGSKLHLYHDDGRLLAVYPHPGRIEAEEPETVSSVACNVALGKFVSATLSTAQLWDLTSTQPLWTLPEATKTTVLHYDDQKILTGSQDVTVYDAKSGVKVCALPLAEPTISLACLNSFYTLVSTAHGSLLWDLRMPQSYPELERVVYASDDWLCLSSYDTLLSTGVSAQERLTLWQVHVPGVGGLGTKQVRMDQDRIVVGRGQAIHISSFVHDLSTKQLS</sequence>
<dbReference type="SUPFAM" id="SSF81383">
    <property type="entry name" value="F-box domain"/>
    <property type="match status" value="1"/>
</dbReference>
<feature type="compositionally biased region" description="Acidic residues" evidence="1">
    <location>
        <begin position="54"/>
        <end position="76"/>
    </location>
</feature>
<gene>
    <name evidence="3" type="ORF">ACA1_069500</name>
</gene>
<protein>
    <recommendedName>
        <fullName evidence="2">F-box domain-containing protein</fullName>
    </recommendedName>
</protein>
<dbReference type="KEGG" id="acan:ACA1_069500"/>
<evidence type="ECO:0000313" key="4">
    <source>
        <dbReference type="Proteomes" id="UP000011083"/>
    </source>
</evidence>
<dbReference type="AlphaFoldDB" id="L8HFZ0"/>
<evidence type="ECO:0000256" key="1">
    <source>
        <dbReference type="SAM" id="MobiDB-lite"/>
    </source>
</evidence>
<dbReference type="SUPFAM" id="SSF50978">
    <property type="entry name" value="WD40 repeat-like"/>
    <property type="match status" value="1"/>
</dbReference>
<dbReference type="GeneID" id="14924339"/>
<keyword evidence="4" id="KW-1185">Reference proteome</keyword>
<dbReference type="InterPro" id="IPR001810">
    <property type="entry name" value="F-box_dom"/>
</dbReference>
<dbReference type="Proteomes" id="UP000011083">
    <property type="component" value="Unassembled WGS sequence"/>
</dbReference>
<evidence type="ECO:0000313" key="3">
    <source>
        <dbReference type="EMBL" id="ELR23366.1"/>
    </source>
</evidence>
<evidence type="ECO:0000259" key="2">
    <source>
        <dbReference type="Pfam" id="PF12937"/>
    </source>
</evidence>
<proteinExistence type="predicted"/>
<dbReference type="Pfam" id="PF12937">
    <property type="entry name" value="F-box-like"/>
    <property type="match status" value="1"/>
</dbReference>
<dbReference type="Gene3D" id="2.130.10.10">
    <property type="entry name" value="YVTN repeat-like/Quinoprotein amine dehydrogenase"/>
    <property type="match status" value="1"/>
</dbReference>
<organism evidence="3 4">
    <name type="scientific">Acanthamoeba castellanii (strain ATCC 30010 / Neff)</name>
    <dbReference type="NCBI Taxonomy" id="1257118"/>
    <lineage>
        <taxon>Eukaryota</taxon>
        <taxon>Amoebozoa</taxon>
        <taxon>Discosea</taxon>
        <taxon>Longamoebia</taxon>
        <taxon>Centramoebida</taxon>
        <taxon>Acanthamoebidae</taxon>
        <taxon>Acanthamoeba</taxon>
    </lineage>
</organism>
<feature type="region of interest" description="Disordered" evidence="1">
    <location>
        <begin position="25"/>
        <end position="76"/>
    </location>
</feature>
<reference evidence="3 4" key="1">
    <citation type="journal article" date="2013" name="Genome Biol.">
        <title>Genome of Acanthamoeba castellanii highlights extensive lateral gene transfer and early evolution of tyrosine kinase signaling.</title>
        <authorList>
            <person name="Clarke M."/>
            <person name="Lohan A.J."/>
            <person name="Liu B."/>
            <person name="Lagkouvardos I."/>
            <person name="Roy S."/>
            <person name="Zafar N."/>
            <person name="Bertelli C."/>
            <person name="Schilde C."/>
            <person name="Kianianmomeni A."/>
            <person name="Burglin T.R."/>
            <person name="Frech C."/>
            <person name="Turcotte B."/>
            <person name="Kopec K.O."/>
            <person name="Synnott J.M."/>
            <person name="Choo C."/>
            <person name="Paponov I."/>
            <person name="Finkler A."/>
            <person name="Soon Heng Tan C."/>
            <person name="Hutchins A.P."/>
            <person name="Weinmeier T."/>
            <person name="Rattei T."/>
            <person name="Chu J.S."/>
            <person name="Gimenez G."/>
            <person name="Irimia M."/>
            <person name="Rigden D.J."/>
            <person name="Fitzpatrick D.A."/>
            <person name="Lorenzo-Morales J."/>
            <person name="Bateman A."/>
            <person name="Chiu C.H."/>
            <person name="Tang P."/>
            <person name="Hegemann P."/>
            <person name="Fromm H."/>
            <person name="Raoult D."/>
            <person name="Greub G."/>
            <person name="Miranda-Saavedra D."/>
            <person name="Chen N."/>
            <person name="Nash P."/>
            <person name="Ginger M.L."/>
            <person name="Horn M."/>
            <person name="Schaap P."/>
            <person name="Caler L."/>
            <person name="Loftus B."/>
        </authorList>
    </citation>
    <scope>NUCLEOTIDE SEQUENCE [LARGE SCALE GENOMIC DNA]</scope>
    <source>
        <strain evidence="3 4">Neff</strain>
    </source>
</reference>
<accession>L8HFZ0</accession>
<dbReference type="InterPro" id="IPR036047">
    <property type="entry name" value="F-box-like_dom_sf"/>
</dbReference>
<dbReference type="VEuPathDB" id="AmoebaDB:ACA1_069500"/>
<dbReference type="InterPro" id="IPR036322">
    <property type="entry name" value="WD40_repeat_dom_sf"/>
</dbReference>